<dbReference type="EMBL" id="PDOD01000002">
    <property type="protein sequence ID" value="PYZ93230.1"/>
    <property type="molecule type" value="Genomic_DNA"/>
</dbReference>
<protein>
    <recommendedName>
        <fullName evidence="1">Sporulation sigma-E factor-processing peptidase</fullName>
        <ecNumber evidence="1">3.4.23.-</ecNumber>
    </recommendedName>
    <alternativeName>
        <fullName evidence="1">Membrane-associated aspartic protease</fullName>
    </alternativeName>
    <alternativeName>
        <fullName evidence="1">Stage II sporulation protein GA</fullName>
    </alternativeName>
</protein>
<dbReference type="GO" id="GO:0005886">
    <property type="term" value="C:plasma membrane"/>
    <property type="evidence" value="ECO:0007669"/>
    <property type="project" value="UniProtKB-SubCell"/>
</dbReference>
<comment type="caution">
    <text evidence="4">The sequence shown here is derived from an EMBL/GenBank/DDBJ whole genome shotgun (WGS) entry which is preliminary data.</text>
</comment>
<dbReference type="Proteomes" id="UP000248214">
    <property type="component" value="Unassembled WGS sequence"/>
</dbReference>
<feature type="transmembrane region" description="Helical" evidence="3">
    <location>
        <begin position="39"/>
        <end position="58"/>
    </location>
</feature>
<dbReference type="EC" id="3.4.23.-" evidence="1"/>
<accession>A0A323TF62</accession>
<proteinExistence type="inferred from homology"/>
<evidence type="ECO:0000256" key="2">
    <source>
        <dbReference type="PIRSR" id="PIRSR018571-1"/>
    </source>
</evidence>
<name>A0A323TF62_9BACI</name>
<feature type="transmembrane region" description="Helical" evidence="3">
    <location>
        <begin position="64"/>
        <end position="81"/>
    </location>
</feature>
<keyword evidence="1" id="KW-0749">Sporulation</keyword>
<keyword evidence="3" id="KW-0812">Transmembrane</keyword>
<dbReference type="AlphaFoldDB" id="A0A323TF62"/>
<feature type="transmembrane region" description="Helical" evidence="3">
    <location>
        <begin position="6"/>
        <end position="30"/>
    </location>
</feature>
<evidence type="ECO:0000256" key="1">
    <source>
        <dbReference type="PIRNR" id="PIRNR018571"/>
    </source>
</evidence>
<evidence type="ECO:0000313" key="5">
    <source>
        <dbReference type="Proteomes" id="UP000248214"/>
    </source>
</evidence>
<keyword evidence="3" id="KW-1133">Transmembrane helix</keyword>
<dbReference type="GO" id="GO:0004190">
    <property type="term" value="F:aspartic-type endopeptidase activity"/>
    <property type="evidence" value="ECO:0007669"/>
    <property type="project" value="UniProtKB-KW"/>
</dbReference>
<dbReference type="PIRSF" id="PIRSF018571">
    <property type="entry name" value="SpoIIGA"/>
    <property type="match status" value="1"/>
</dbReference>
<dbReference type="RefSeq" id="WP_110609260.1">
    <property type="nucleotide sequence ID" value="NZ_PDOD01000002.1"/>
</dbReference>
<evidence type="ECO:0000313" key="4">
    <source>
        <dbReference type="EMBL" id="PYZ93230.1"/>
    </source>
</evidence>
<comment type="subcellular location">
    <subcellularLocation>
        <location evidence="1">Cell membrane</location>
    </subcellularLocation>
</comment>
<keyword evidence="1" id="KW-1003">Cell membrane</keyword>
<organism evidence="4 5">
    <name type="scientific">Salipaludibacillus keqinensis</name>
    <dbReference type="NCBI Taxonomy" id="2045207"/>
    <lineage>
        <taxon>Bacteria</taxon>
        <taxon>Bacillati</taxon>
        <taxon>Bacillota</taxon>
        <taxon>Bacilli</taxon>
        <taxon>Bacillales</taxon>
        <taxon>Bacillaceae</taxon>
    </lineage>
</organism>
<gene>
    <name evidence="4" type="primary">spoIIGA</name>
    <name evidence="4" type="ORF">CR194_08520</name>
</gene>
<sequence>MVPLTLYLDVIWMLNFFIDLLLLLLTSIVLKKNVSKKRLFLGALFASMYIWFLFIPSLQVMTHPLMKGIYSVFIILITFRFHQIRSFVQALLMFYFVNFAVGGGLIGLHFFLQMDSSFIHGTFATRGSGFGSPISWLFVLIGFPLIFIYSKQRFDSVESVKIRYDETMDVIVSFNDSILTMKGFVDSGNQLTDPFTKKPVMIIDMKETKDQFPQDLYNFSMEEAHSASHVPPQYQGKLSIVPYRTIGTDQQFLWTLRPDKVTVYENGKAYDCSKTLLGLSHLSLGEKGEYHCLLNPKMFQNSKSVI</sequence>
<keyword evidence="1" id="KW-0645">Protease</keyword>
<dbReference type="GO" id="GO:0030436">
    <property type="term" value="P:asexual sporulation"/>
    <property type="evidence" value="ECO:0007669"/>
    <property type="project" value="InterPro"/>
</dbReference>
<comment type="similarity">
    <text evidence="1">Belongs to the peptidase U4 family.</text>
</comment>
<feature type="transmembrane region" description="Helical" evidence="3">
    <location>
        <begin position="132"/>
        <end position="149"/>
    </location>
</feature>
<reference evidence="4 5" key="1">
    <citation type="submission" date="2017-10" db="EMBL/GenBank/DDBJ databases">
        <title>Bacillus sp. nov., a halophilic bacterium isolated from a Keqin Lake.</title>
        <authorList>
            <person name="Wang H."/>
        </authorList>
    </citation>
    <scope>NUCLEOTIDE SEQUENCE [LARGE SCALE GENOMIC DNA]</scope>
    <source>
        <strain evidence="4 5">KQ-12</strain>
    </source>
</reference>
<comment type="subunit">
    <text evidence="1">Self-associates. Interacts with SigE. Interacts with SpoIIR.</text>
</comment>
<feature type="transmembrane region" description="Helical" evidence="3">
    <location>
        <begin position="93"/>
        <end position="112"/>
    </location>
</feature>
<keyword evidence="1" id="KW-0378">Hydrolase</keyword>
<dbReference type="GO" id="GO:0030435">
    <property type="term" value="P:sporulation resulting in formation of a cellular spore"/>
    <property type="evidence" value="ECO:0007669"/>
    <property type="project" value="UniProtKB-KW"/>
</dbReference>
<comment type="function">
    <text evidence="1">Probable aspartic protease that is responsible for the proteolytic cleavage of the RNA polymerase sigma E factor (SigE/spoIIGB) to yield the active peptide in the mother cell during sporulation. Responds to a signal from the forespore that is triggered by the extracellular signal protein SpoIIR.</text>
</comment>
<feature type="active site" evidence="2">
    <location>
        <position position="186"/>
    </location>
</feature>
<keyword evidence="1 3" id="KW-0472">Membrane</keyword>
<dbReference type="NCBIfam" id="TIGR02854">
    <property type="entry name" value="spore_II_GA"/>
    <property type="match status" value="1"/>
</dbReference>
<evidence type="ECO:0000256" key="3">
    <source>
        <dbReference type="SAM" id="Phobius"/>
    </source>
</evidence>
<dbReference type="Pfam" id="PF03419">
    <property type="entry name" value="Peptidase_U4"/>
    <property type="match status" value="1"/>
</dbReference>
<keyword evidence="5" id="KW-1185">Reference proteome</keyword>
<keyword evidence="1" id="KW-0064">Aspartyl protease</keyword>
<dbReference type="GO" id="GO:0006508">
    <property type="term" value="P:proteolysis"/>
    <property type="evidence" value="ECO:0007669"/>
    <property type="project" value="UniProtKB-KW"/>
</dbReference>
<dbReference type="InterPro" id="IPR005081">
    <property type="entry name" value="SpoIIGA"/>
</dbReference>